<dbReference type="Pfam" id="PF19741">
    <property type="entry name" value="DUF6230"/>
    <property type="match status" value="1"/>
</dbReference>
<evidence type="ECO:0000313" key="3">
    <source>
        <dbReference type="Proteomes" id="UP000621266"/>
    </source>
</evidence>
<feature type="region of interest" description="Disordered" evidence="1">
    <location>
        <begin position="149"/>
        <end position="175"/>
    </location>
</feature>
<comment type="caution">
    <text evidence="2">The sequence shown here is derived from an EMBL/GenBank/DDBJ whole genome shotgun (WGS) entry which is preliminary data.</text>
</comment>
<evidence type="ECO:0000313" key="2">
    <source>
        <dbReference type="EMBL" id="KAF4408494.1"/>
    </source>
</evidence>
<protein>
    <submittedName>
        <fullName evidence="2">Cholesterol esterase</fullName>
    </submittedName>
</protein>
<organism evidence="2 3">
    <name type="scientific">Streptomyces lycii</name>
    <dbReference type="NCBI Taxonomy" id="2654337"/>
    <lineage>
        <taxon>Bacteria</taxon>
        <taxon>Bacillati</taxon>
        <taxon>Actinomycetota</taxon>
        <taxon>Actinomycetes</taxon>
        <taxon>Kitasatosporales</taxon>
        <taxon>Streptomycetaceae</taxon>
        <taxon>Streptomyces</taxon>
    </lineage>
</organism>
<reference evidence="2 3" key="1">
    <citation type="submission" date="2019-10" db="EMBL/GenBank/DDBJ databases">
        <title>Streptomyces tenebrisbrunneis sp.nov., an endogenous actinomycete isolated from of Lycium ruthenicum.</title>
        <authorList>
            <person name="Ma L."/>
        </authorList>
    </citation>
    <scope>NUCLEOTIDE SEQUENCE [LARGE SCALE GENOMIC DNA]</scope>
    <source>
        <strain evidence="2 3">TRM 66187</strain>
    </source>
</reference>
<dbReference type="Proteomes" id="UP000621266">
    <property type="component" value="Unassembled WGS sequence"/>
</dbReference>
<keyword evidence="3" id="KW-1185">Reference proteome</keyword>
<dbReference type="EMBL" id="WHPN01000271">
    <property type="protein sequence ID" value="KAF4408494.1"/>
    <property type="molecule type" value="Genomic_DNA"/>
</dbReference>
<accession>A0ABQ7FJE1</accession>
<sequence>MDHVGKRRAERARARWRWGRFWALMVPAAAVAGGVVAGMASGALAASVAASGEAFKVSGDRLTGSGFMAVPGVNAEPASGAKRPVVVVTAREAELSDVCVSVLVKTPVGPVTVRITAGQDEPVRATGLVVDSDQLKGDIRFTDVLARATGGSVGTDGPPGARADGTDGTDGGPGGFLARTTRVTVHHPRFTGWQGTAGSFHLSDMSMSLKPGARECF</sequence>
<evidence type="ECO:0000256" key="1">
    <source>
        <dbReference type="SAM" id="MobiDB-lite"/>
    </source>
</evidence>
<gene>
    <name evidence="2" type="ORF">GCU69_13740</name>
</gene>
<dbReference type="InterPro" id="IPR046198">
    <property type="entry name" value="DUF6230"/>
</dbReference>
<name>A0ABQ7FJE1_9ACTN</name>
<proteinExistence type="predicted"/>